<dbReference type="Gene3D" id="1.20.1280.50">
    <property type="match status" value="1"/>
</dbReference>
<dbReference type="InterPro" id="IPR036047">
    <property type="entry name" value="F-box-like_dom_sf"/>
</dbReference>
<dbReference type="InterPro" id="IPR001810">
    <property type="entry name" value="F-box_dom"/>
</dbReference>
<sequence>MTEAVYLPYDVLELIFRKVNGLTLGRCRRVCKYWKEFIDSSEYLWRQKCRNEFKHASRIAKRKCGHQCNWYHIYRNLCQWSDLKNFDLELKEFYKFSHKDNLHILDIDHGLLPLRGNRGTVLYDTSTLENITVCVSIPDRDCLKIANNDNVTIIQVKSGVFIERTADDPDFVTEAFINGDGFALTDNYLFVYINKDIYSLDLRYRSLSPNFIMSLEYSIKEMVYSDNALHLFIGYGYIVSLLWDPNSCCWKPSSFKPIDCPVEWIKQIKHICAADNRNYVCYSRNLIKIQVEKYKHLYLEFPTITALFFYVDITIFGTQTGEILLYRLSSQAPGRNRPTFETLIRLPEGEVALQLDVCERRTGPLIVISTCYKLYVIEAPFFPDEQQTTESSFTSEKLNMYKRMRKLKEWMKISSNNNSSQACKTKE</sequence>
<reference evidence="3" key="1">
    <citation type="submission" date="2025-08" db="UniProtKB">
        <authorList>
            <consortium name="RefSeq"/>
        </authorList>
    </citation>
    <scope>IDENTIFICATION</scope>
</reference>
<evidence type="ECO:0000313" key="3">
    <source>
        <dbReference type="RefSeq" id="XP_023950769.2"/>
    </source>
</evidence>
<dbReference type="SUPFAM" id="SSF81383">
    <property type="entry name" value="F-box domain"/>
    <property type="match status" value="1"/>
</dbReference>
<gene>
    <name evidence="3" type="primary">LOC112055025</name>
</gene>
<dbReference type="SMART" id="SM00256">
    <property type="entry name" value="FBOX"/>
    <property type="match status" value="1"/>
</dbReference>
<dbReference type="KEGG" id="bany:112055025"/>
<evidence type="ECO:0000259" key="1">
    <source>
        <dbReference type="PROSITE" id="PS50181"/>
    </source>
</evidence>
<keyword evidence="2" id="KW-1185">Reference proteome</keyword>
<dbReference type="GeneID" id="112055025"/>
<feature type="domain" description="F-box" evidence="1">
    <location>
        <begin position="1"/>
        <end position="48"/>
    </location>
</feature>
<dbReference type="AlphaFoldDB" id="A0A6J1NVM5"/>
<dbReference type="Proteomes" id="UP001652582">
    <property type="component" value="Chromosome 18"/>
</dbReference>
<protein>
    <submittedName>
        <fullName evidence="3">Uncharacterized protein LOC112055025</fullName>
    </submittedName>
</protein>
<evidence type="ECO:0000313" key="2">
    <source>
        <dbReference type="Proteomes" id="UP001652582"/>
    </source>
</evidence>
<organism evidence="2 3">
    <name type="scientific">Bicyclus anynana</name>
    <name type="common">Squinting bush brown butterfly</name>
    <dbReference type="NCBI Taxonomy" id="110368"/>
    <lineage>
        <taxon>Eukaryota</taxon>
        <taxon>Metazoa</taxon>
        <taxon>Ecdysozoa</taxon>
        <taxon>Arthropoda</taxon>
        <taxon>Hexapoda</taxon>
        <taxon>Insecta</taxon>
        <taxon>Pterygota</taxon>
        <taxon>Neoptera</taxon>
        <taxon>Endopterygota</taxon>
        <taxon>Lepidoptera</taxon>
        <taxon>Glossata</taxon>
        <taxon>Ditrysia</taxon>
        <taxon>Papilionoidea</taxon>
        <taxon>Nymphalidae</taxon>
        <taxon>Satyrinae</taxon>
        <taxon>Satyrini</taxon>
        <taxon>Mycalesina</taxon>
        <taxon>Bicyclus</taxon>
    </lineage>
</organism>
<proteinExistence type="predicted"/>
<dbReference type="RefSeq" id="XP_023950769.2">
    <property type="nucleotide sequence ID" value="XM_024095001.2"/>
</dbReference>
<accession>A0A6J1NVM5</accession>
<dbReference type="OrthoDB" id="2095648at2759"/>
<name>A0A6J1NVM5_BICAN</name>
<dbReference type="Pfam" id="PF12937">
    <property type="entry name" value="F-box-like"/>
    <property type="match status" value="1"/>
</dbReference>
<dbReference type="PROSITE" id="PS50181">
    <property type="entry name" value="FBOX"/>
    <property type="match status" value="1"/>
</dbReference>